<evidence type="ECO:0008006" key="5">
    <source>
        <dbReference type="Google" id="ProtNLM"/>
    </source>
</evidence>
<accession>A0A836GSX2</accession>
<dbReference type="Proteomes" id="UP000674179">
    <property type="component" value="Chromosome 20"/>
</dbReference>
<feature type="compositionally biased region" description="Polar residues" evidence="2">
    <location>
        <begin position="1822"/>
        <end position="1831"/>
    </location>
</feature>
<dbReference type="OrthoDB" id="266722at2759"/>
<sequence>MASALPSQQAPFRDVEEEACSPVRGTPFAAAADRSPPPLVEYVTYAMLPCKWAPGPPIASALSQQPRAAAQATAVAGNHALAAAPPLPASASPPSSSATETAASPRPPQPASTRAASVKEKVDSPFQAAQQFLFSSGASLLHYANPSLYLPGRSGADSDGGGSGTSTSGVVELNEEGQSNLLSSSLAAAALRERYDGVGAAAVSGSSSSSIGSSGGGVDWKKMEWVRQQCRYTGEALLQSSVKAAREDEAAMRQESAPFMAGAATEAAPPPPSAIVPPRPSPTTTPGSTEVEERSVGSRLMQSLLYPFTQPTSSPAFTTVTPSTAVDDVVAGTVVPHGDGVMTYLLYCKPKTDGYGYPTGGSGSETGGTGASSSPMVPVAPFLPPDLIPTAYCPPLTDIEAAPAETNLASSDIVAAPSVPLVPPLLLLSLIVYEGAFVRGRRHGRGRLTAYGRVVLECTWSEDMPCLTVPWPMSTAATSAVSPALTLWNVDAHVWTPAAAKPAPMLTHRSRGVSRTFISMASGAKAGEVRRRPSCATSGTWSVRASQAYMGSLMLATVASKKLLAKMEASMGSSGASLMARSVFDLRGTRYAALPAPHGCPMSGGANLRDAFCGLGWVNHVVFLPDGFGEAHFRADSGLPLSAALPASSTLTVSAVGGLFQPPLWVPEPSSPEQHMSTSFTPPSPCWQYCGQWSAGLPHGFGAAAERITDPTATSLASCASTAGAGPPQYPWRSLFLGQYVNGKQRGPGTYHGTQGSDATEVVVCGTWPLHPRHSVTPVGAAAAARSTQEQTTANVVLLPVLSGTTAIPAADCGAAATASSPPPALSSSFFSLQGVHWSDSSANGGENTGCGSGSSSSGGGGFFPAAKLRQSSAALSGMWEPLFRAVDDVVARQNPTLLLGDEEPGIGTGGESIDNETAASGASSSRKAVLWRRARRVMDNLVATPECVTALSIFRACFAFMYGGDAAVVAPAGGSTAAAGSVSATPSSGPEEAALRLLHHLENAAPVPSSAATPMGFPWCPAHSWCAMVHLGSPPVLPRGPRGGLSLTCCLHSGLSDGATHRQHPSTASRPGIPQPSGYTKTACSERSAKGASRRPPLSAAAAALEPFAAAHTFAHAMHAAAALVSSLRLRLLSCFAAYPDLCEAVMGDRESEDEILQSCWDVTFRLAGSVLVKQATAVAVTDVRLVWEMLGLKGEKGERETLTDYFVALRRCRTLTRADMIAMEHAGIFEACGTGGISPLAESARRLGEILEQHTVAASITSMRGARANRVSSELRDMVTLLSQLHAVLGTAGKASCCVKGSADHMPALEAVQDVAMLADLASAQREALLRWALFSAAVGHTAVTPFASRSMLGRHPFAFLLIGHFLLAGRVTPAYPILGGDSSRHLSRNRLRLLLADMGRATRELMHTYPSIRSRTLFLSLPPATTPASATSVVCPLDTLALKLEYVLSPCAALHLCASSCAHLMGGAAVAVDSSSLQCGGEGDSVEANRDAGKCYGGAQKVSVIHLGVQSLSREAQQWCQHELAHCLTVPLLEARLQRYWGRLAPGAAQQSTHSQDCVQVNGTSARYCDGAPPPSPLMRWLLTCLQGVLSGPLQPQPVAKPSSDTAAAGTVPMRCRTSPASSQSPLQSCSNALPARYTWKKFISAVFLSPAEREAWTSAHSPTTAESARALSLMDSCYVVALAFALGELAGIELDLKARFVFEDDDDGENSTDADRQAASEAGGEAAPVSAGGSVTSSMQTESLNQWRRERKNIFLSSSSSSSSISLSPSAVSLPPRSSVTPENGVQRAASDAHTGSNSSRSGNGGCHERFPGDGAGTASTPSSTPACQRRHASQRTPQLASAQETPRDRPHRGNGRVRSHVVATAGSAASPLMSGLVGKEWELTLVLQHGGSNGGEQQMAAQPCHAFFSTLTWEVMEQVCSSVLYRLQSTIQPGDAAENEMKKAKPAKARE</sequence>
<keyword evidence="1" id="KW-0677">Repeat</keyword>
<feature type="region of interest" description="Disordered" evidence="2">
    <location>
        <begin position="1061"/>
        <end position="1096"/>
    </location>
</feature>
<feature type="region of interest" description="Disordered" evidence="2">
    <location>
        <begin position="84"/>
        <end position="119"/>
    </location>
</feature>
<feature type="region of interest" description="Disordered" evidence="2">
    <location>
        <begin position="262"/>
        <end position="290"/>
    </location>
</feature>
<feature type="region of interest" description="Disordered" evidence="2">
    <location>
        <begin position="900"/>
        <end position="921"/>
    </location>
</feature>
<name>A0A836GSX2_LEIEN</name>
<dbReference type="KEGG" id="lenr:94173075"/>
<evidence type="ECO:0000256" key="2">
    <source>
        <dbReference type="SAM" id="MobiDB-lite"/>
    </source>
</evidence>
<feature type="compositionally biased region" description="Pro residues" evidence="2">
    <location>
        <begin position="268"/>
        <end position="283"/>
    </location>
</feature>
<dbReference type="RefSeq" id="XP_067693564.1">
    <property type="nucleotide sequence ID" value="XM_067837565.1"/>
</dbReference>
<feature type="compositionally biased region" description="Polar residues" evidence="2">
    <location>
        <begin position="1839"/>
        <end position="1849"/>
    </location>
</feature>
<feature type="region of interest" description="Disordered" evidence="2">
    <location>
        <begin position="1709"/>
        <end position="1748"/>
    </location>
</feature>
<feature type="compositionally biased region" description="Polar residues" evidence="2">
    <location>
        <begin position="1737"/>
        <end position="1748"/>
    </location>
</feature>
<keyword evidence="4" id="KW-1185">Reference proteome</keyword>
<evidence type="ECO:0000313" key="3">
    <source>
        <dbReference type="EMBL" id="KAG5480751.1"/>
    </source>
</evidence>
<evidence type="ECO:0000256" key="1">
    <source>
        <dbReference type="ARBA" id="ARBA00022737"/>
    </source>
</evidence>
<dbReference type="InterPro" id="IPR003409">
    <property type="entry name" value="MORN"/>
</dbReference>
<organism evidence="3 4">
    <name type="scientific">Leishmania enriettii</name>
    <dbReference type="NCBI Taxonomy" id="5663"/>
    <lineage>
        <taxon>Eukaryota</taxon>
        <taxon>Discoba</taxon>
        <taxon>Euglenozoa</taxon>
        <taxon>Kinetoplastea</taxon>
        <taxon>Metakinetoplastina</taxon>
        <taxon>Trypanosomatida</taxon>
        <taxon>Trypanosomatidae</taxon>
        <taxon>Leishmaniinae</taxon>
        <taxon>Leishmania</taxon>
    </lineage>
</organism>
<gene>
    <name evidence="3" type="ORF">CUR178_05886</name>
</gene>
<dbReference type="GeneID" id="94173075"/>
<dbReference type="SMART" id="SM00698">
    <property type="entry name" value="MORN"/>
    <property type="match status" value="3"/>
</dbReference>
<feature type="compositionally biased region" description="Low complexity" evidence="2">
    <location>
        <begin position="84"/>
        <end position="104"/>
    </location>
</feature>
<protein>
    <recommendedName>
        <fullName evidence="5">MORN repeat-containing protein</fullName>
    </recommendedName>
</protein>
<feature type="compositionally biased region" description="Low complexity" evidence="2">
    <location>
        <begin position="1762"/>
        <end position="1783"/>
    </location>
</feature>
<reference evidence="3 4" key="1">
    <citation type="submission" date="2021-02" db="EMBL/GenBank/DDBJ databases">
        <title>Leishmania (Mundinia) enrietti genome sequencing and assembly.</title>
        <authorList>
            <person name="Almutairi H."/>
            <person name="Gatherer D."/>
        </authorList>
    </citation>
    <scope>NUCLEOTIDE SEQUENCE [LARGE SCALE GENOMIC DNA]</scope>
    <source>
        <strain evidence="3">CUR178</strain>
    </source>
</reference>
<comment type="caution">
    <text evidence="3">The sequence shown here is derived from an EMBL/GenBank/DDBJ whole genome shotgun (WGS) entry which is preliminary data.</text>
</comment>
<dbReference type="Pfam" id="PF02493">
    <property type="entry name" value="MORN"/>
    <property type="match status" value="3"/>
</dbReference>
<feature type="region of interest" description="Disordered" evidence="2">
    <location>
        <begin position="1762"/>
        <end position="1861"/>
    </location>
</feature>
<evidence type="ECO:0000313" key="4">
    <source>
        <dbReference type="Proteomes" id="UP000674179"/>
    </source>
</evidence>
<dbReference type="EMBL" id="JAFHKP010000020">
    <property type="protein sequence ID" value="KAG5480751.1"/>
    <property type="molecule type" value="Genomic_DNA"/>
</dbReference>
<proteinExistence type="predicted"/>